<keyword evidence="4" id="KW-0694">RNA-binding</keyword>
<reference evidence="8 9" key="1">
    <citation type="journal article" date="2020" name="BMC Genomics">
        <title>Intraspecific diversification of the crop wild relative Brassica cretica Lam. using demographic model selection.</title>
        <authorList>
            <person name="Kioukis A."/>
            <person name="Michalopoulou V.A."/>
            <person name="Briers L."/>
            <person name="Pirintsos S."/>
            <person name="Studholme D.J."/>
            <person name="Pavlidis P."/>
            <person name="Sarris P.F."/>
        </authorList>
    </citation>
    <scope>NUCLEOTIDE SEQUENCE [LARGE SCALE GENOMIC DNA]</scope>
    <source>
        <strain evidence="9">cv. PFS-1207/04</strain>
    </source>
</reference>
<dbReference type="PANTHER" id="PTHR11252">
    <property type="entry name" value="POLYRIBONUCLEOTIDE NUCLEOTIDYLTRANSFERASE"/>
    <property type="match status" value="1"/>
</dbReference>
<proteinExistence type="predicted"/>
<dbReference type="InterPro" id="IPR012162">
    <property type="entry name" value="PNPase"/>
</dbReference>
<dbReference type="InterPro" id="IPR027408">
    <property type="entry name" value="PNPase/RNase_PH_dom_sf"/>
</dbReference>
<name>A0ABQ7D5B8_BRACR</name>
<dbReference type="InterPro" id="IPR003406">
    <property type="entry name" value="Glyco_trans_14"/>
</dbReference>
<dbReference type="EMBL" id="QGKV02000759">
    <property type="protein sequence ID" value="KAF3567627.1"/>
    <property type="molecule type" value="Genomic_DNA"/>
</dbReference>
<keyword evidence="9" id="KW-1185">Reference proteome</keyword>
<evidence type="ECO:0000313" key="9">
    <source>
        <dbReference type="Proteomes" id="UP000266723"/>
    </source>
</evidence>
<dbReference type="InterPro" id="IPR020568">
    <property type="entry name" value="Ribosomal_Su5_D2-typ_SF"/>
</dbReference>
<dbReference type="InterPro" id="IPR001247">
    <property type="entry name" value="ExoRNase_PH_dom1"/>
</dbReference>
<keyword evidence="3" id="KW-0808">Transferase</keyword>
<accession>A0ABQ7D5B8</accession>
<comment type="caution">
    <text evidence="8">The sequence shown here is derived from an EMBL/GenBank/DDBJ whole genome shotgun (WGS) entry which is preliminary data.</text>
</comment>
<dbReference type="Pfam" id="PF02485">
    <property type="entry name" value="Branch"/>
    <property type="match status" value="1"/>
</dbReference>
<dbReference type="PANTHER" id="PTHR11252:SF16">
    <property type="entry name" value="POLYRIBONUCLEOTIDE NUCLEOTIDYLTRANSFERASE 2, MITOCHONDRIAL"/>
    <property type="match status" value="1"/>
</dbReference>
<organism evidence="8 9">
    <name type="scientific">Brassica cretica</name>
    <name type="common">Mustard</name>
    <dbReference type="NCBI Taxonomy" id="69181"/>
    <lineage>
        <taxon>Eukaryota</taxon>
        <taxon>Viridiplantae</taxon>
        <taxon>Streptophyta</taxon>
        <taxon>Embryophyta</taxon>
        <taxon>Tracheophyta</taxon>
        <taxon>Spermatophyta</taxon>
        <taxon>Magnoliopsida</taxon>
        <taxon>eudicotyledons</taxon>
        <taxon>Gunneridae</taxon>
        <taxon>Pentapetalae</taxon>
        <taxon>rosids</taxon>
        <taxon>malvids</taxon>
        <taxon>Brassicales</taxon>
        <taxon>Brassicaceae</taxon>
        <taxon>Brassiceae</taxon>
        <taxon>Brassica</taxon>
    </lineage>
</organism>
<protein>
    <recommendedName>
        <fullName evidence="7">Exoribonuclease phosphorolytic domain-containing protein</fullName>
    </recommendedName>
</protein>
<evidence type="ECO:0000256" key="4">
    <source>
        <dbReference type="ARBA" id="ARBA00022884"/>
    </source>
</evidence>
<evidence type="ECO:0000259" key="7">
    <source>
        <dbReference type="Pfam" id="PF01138"/>
    </source>
</evidence>
<dbReference type="SUPFAM" id="SSF55666">
    <property type="entry name" value="Ribonuclease PH domain 2-like"/>
    <property type="match status" value="1"/>
</dbReference>
<evidence type="ECO:0000256" key="1">
    <source>
        <dbReference type="ARBA" id="ARBA00004606"/>
    </source>
</evidence>
<evidence type="ECO:0000256" key="3">
    <source>
        <dbReference type="ARBA" id="ARBA00022679"/>
    </source>
</evidence>
<sequence>MISEGFRVDGRHLDEVRPIYCESHHLPALHGSALFSRGDTQVLCTITLGAPGDAQRLDSLVGPPKKKFMLHYTFPPFCTDEVGKKLGLNRREVGHGTLAEKALLAVMPPEEDFPYTVRINSEVMASDGSTSMASVCGGSMALMDAGIPLRAHVAGVSVGLVTDVDPSSGEIKDYRIVTDILGLEDHLGDMDFKIAGTRTGVTAIQLDIKPAGIPLDIVEWGEATMIGAERVLLRHALRDPFNHRFVFLSDSCIPLYSFSYTYNYIMSTPTSFVDSFADTKDKRYNPRMDPVIHVHNWRKGSQWVVLNRKHAEIVVNDTIVLPMFQQHCRRKSLPEFWRDRPVPAEGWKEHNCIPDEHYVQTLLAQKGVDSELTRRSLTHSAWDLTSSKSNERRGWHPMTYKFSDATPHLIQSIKGIDNINYETEYRREWCTSKGKPAPCFLFARKFTRPAALRLLREVSFL</sequence>
<feature type="domain" description="Exoribonuclease phosphorolytic" evidence="7">
    <location>
        <begin position="15"/>
        <end position="148"/>
    </location>
</feature>
<evidence type="ECO:0000256" key="6">
    <source>
        <dbReference type="ARBA" id="ARBA00023180"/>
    </source>
</evidence>
<comment type="subcellular location">
    <subcellularLocation>
        <location evidence="1">Membrane</location>
        <topology evidence="1">Single-pass type II membrane protein</topology>
    </subcellularLocation>
</comment>
<dbReference type="InterPro" id="IPR036345">
    <property type="entry name" value="ExoRNase_PH_dom2_sf"/>
</dbReference>
<evidence type="ECO:0000256" key="5">
    <source>
        <dbReference type="ARBA" id="ARBA00023136"/>
    </source>
</evidence>
<evidence type="ECO:0000256" key="2">
    <source>
        <dbReference type="ARBA" id="ARBA00022676"/>
    </source>
</evidence>
<evidence type="ECO:0000313" key="8">
    <source>
        <dbReference type="EMBL" id="KAF3567627.1"/>
    </source>
</evidence>
<keyword evidence="2" id="KW-0328">Glycosyltransferase</keyword>
<dbReference type="Proteomes" id="UP000266723">
    <property type="component" value="Unassembled WGS sequence"/>
</dbReference>
<dbReference type="Pfam" id="PF01138">
    <property type="entry name" value="RNase_PH"/>
    <property type="match status" value="1"/>
</dbReference>
<keyword evidence="5" id="KW-0472">Membrane</keyword>
<dbReference type="Gene3D" id="3.30.230.70">
    <property type="entry name" value="GHMP Kinase, N-terminal domain"/>
    <property type="match status" value="1"/>
</dbReference>
<gene>
    <name evidence="8" type="ORF">DY000_02018997</name>
</gene>
<keyword evidence="6" id="KW-0325">Glycoprotein</keyword>
<dbReference type="CDD" id="cd11364">
    <property type="entry name" value="RNase_PH_PNPase_2"/>
    <property type="match status" value="1"/>
</dbReference>
<dbReference type="SUPFAM" id="SSF54211">
    <property type="entry name" value="Ribosomal protein S5 domain 2-like"/>
    <property type="match status" value="1"/>
</dbReference>